<evidence type="ECO:0000259" key="2">
    <source>
        <dbReference type="Pfam" id="PF00857"/>
    </source>
</evidence>
<dbReference type="Gene3D" id="3.40.50.850">
    <property type="entry name" value="Isochorismatase-like"/>
    <property type="match status" value="1"/>
</dbReference>
<evidence type="ECO:0000256" key="1">
    <source>
        <dbReference type="ARBA" id="ARBA00022801"/>
    </source>
</evidence>
<dbReference type="PANTHER" id="PTHR43540">
    <property type="entry name" value="PEROXYUREIDOACRYLATE/UREIDOACRYLATE AMIDOHYDROLASE-RELATED"/>
    <property type="match status" value="1"/>
</dbReference>
<keyword evidence="1" id="KW-0378">Hydrolase</keyword>
<dbReference type="SUPFAM" id="SSF52499">
    <property type="entry name" value="Isochorismatase-like hydrolases"/>
    <property type="match status" value="1"/>
</dbReference>
<dbReference type="GO" id="GO:0016787">
    <property type="term" value="F:hydrolase activity"/>
    <property type="evidence" value="ECO:0007669"/>
    <property type="project" value="UniProtKB-KW"/>
</dbReference>
<dbReference type="InterPro" id="IPR050272">
    <property type="entry name" value="Isochorismatase-like_hydrls"/>
</dbReference>
<dbReference type="InterPro" id="IPR000868">
    <property type="entry name" value="Isochorismatase-like_dom"/>
</dbReference>
<evidence type="ECO:0000313" key="3">
    <source>
        <dbReference type="EMBL" id="AUZ86390.1"/>
    </source>
</evidence>
<dbReference type="EMBL" id="CP024915">
    <property type="protein sequence ID" value="AUZ86390.1"/>
    <property type="molecule type" value="Genomic_DNA"/>
</dbReference>
<dbReference type="AlphaFoldDB" id="A0A2L0UAW3"/>
<organism evidence="3 4">
    <name type="scientific">Arthrobacter agilis</name>
    <dbReference type="NCBI Taxonomy" id="37921"/>
    <lineage>
        <taxon>Bacteria</taxon>
        <taxon>Bacillati</taxon>
        <taxon>Actinomycetota</taxon>
        <taxon>Actinomycetes</taxon>
        <taxon>Micrococcales</taxon>
        <taxon>Micrococcaceae</taxon>
        <taxon>Arthrobacter</taxon>
    </lineage>
</organism>
<evidence type="ECO:0000313" key="4">
    <source>
        <dbReference type="Proteomes" id="UP000239187"/>
    </source>
</evidence>
<dbReference type="Proteomes" id="UP000239187">
    <property type="component" value="Chromosome"/>
</dbReference>
<sequence length="212" mass="21966">MSTPRRALVLVDVQQQYFAGPLEIQHPPHQQSLPRIAAAVDAAADAGIPVAVIQHTAGEGAPVFAPDTPGFALHPEIEGRRTDAWKGVVKQYGSVYADTDLAGWLRENDVDTVTLVGYMTNNCILASAVEAEALGLSTEVLADATGAINIANDAGFADAKTVHTTLLALLNSNWAAVATTEAWTTALAAHQALPGSDLGSSATAGTARTARS</sequence>
<proteinExistence type="predicted"/>
<feature type="domain" description="Isochorismatase-like" evidence="2">
    <location>
        <begin position="7"/>
        <end position="159"/>
    </location>
</feature>
<name>A0A2L0UAW3_9MICC</name>
<dbReference type="Pfam" id="PF00857">
    <property type="entry name" value="Isochorismatase"/>
    <property type="match status" value="1"/>
</dbReference>
<dbReference type="RefSeq" id="WP_208740374.1">
    <property type="nucleotide sequence ID" value="NZ_CP024915.1"/>
</dbReference>
<dbReference type="PANTHER" id="PTHR43540:SF6">
    <property type="entry name" value="ISOCHORISMATASE-LIKE DOMAIN-CONTAINING PROTEIN"/>
    <property type="match status" value="1"/>
</dbReference>
<accession>A0A2L0UAW3</accession>
<dbReference type="InterPro" id="IPR036380">
    <property type="entry name" value="Isochorismatase-like_sf"/>
</dbReference>
<reference evidence="3 4" key="1">
    <citation type="submission" date="2017-11" db="EMBL/GenBank/DDBJ databases">
        <title>Draft genome of Arthrobacter agilis strain UMCV2, a plant growth-promoting rhizobacterium and biocontrol capacity of phytopathogenic fungi.</title>
        <authorList>
            <person name="Martinez-Camara R."/>
            <person name="Santoyo G."/>
            <person name="Moreno-Hagelsieb G."/>
            <person name="Valencia-Cantero E."/>
        </authorList>
    </citation>
    <scope>NUCLEOTIDE SEQUENCE [LARGE SCALE GENOMIC DNA]</scope>
    <source>
        <strain evidence="3 4">UMCV2</strain>
    </source>
</reference>
<gene>
    <name evidence="3" type="ORF">CVO76_01060</name>
</gene>
<protein>
    <submittedName>
        <fullName evidence="3">Isochorismatase</fullName>
    </submittedName>
</protein>